<dbReference type="SUPFAM" id="SSF55961">
    <property type="entry name" value="Bet v1-like"/>
    <property type="match status" value="1"/>
</dbReference>
<evidence type="ECO:0000313" key="3">
    <source>
        <dbReference type="EMBL" id="GAA3578915.1"/>
    </source>
</evidence>
<reference evidence="4" key="1">
    <citation type="journal article" date="2019" name="Int. J. Syst. Evol. Microbiol.">
        <title>The Global Catalogue of Microorganisms (GCM) 10K type strain sequencing project: providing services to taxonomists for standard genome sequencing and annotation.</title>
        <authorList>
            <consortium name="The Broad Institute Genomics Platform"/>
            <consortium name="The Broad Institute Genome Sequencing Center for Infectious Disease"/>
            <person name="Wu L."/>
            <person name="Ma J."/>
        </authorList>
    </citation>
    <scope>NUCLEOTIDE SEQUENCE [LARGE SCALE GENOMIC DNA]</scope>
    <source>
        <strain evidence="4">JCM 16898</strain>
    </source>
</reference>
<accession>A0ABP6YB60</accession>
<name>A0ABP6YB60_9PSEU</name>
<proteinExistence type="inferred from homology"/>
<dbReference type="InterPro" id="IPR023393">
    <property type="entry name" value="START-like_dom_sf"/>
</dbReference>
<dbReference type="Pfam" id="PF08327">
    <property type="entry name" value="AHSA1"/>
    <property type="match status" value="1"/>
</dbReference>
<gene>
    <name evidence="3" type="ORF">GCM10022222_74590</name>
</gene>
<dbReference type="EMBL" id="BAAAZN010000023">
    <property type="protein sequence ID" value="GAA3578915.1"/>
    <property type="molecule type" value="Genomic_DNA"/>
</dbReference>
<dbReference type="RefSeq" id="WP_344868005.1">
    <property type="nucleotide sequence ID" value="NZ_BAAAZN010000023.1"/>
</dbReference>
<dbReference type="InterPro" id="IPR013538">
    <property type="entry name" value="ASHA1/2-like_C"/>
</dbReference>
<comment type="similarity">
    <text evidence="1">Belongs to the AHA1 family.</text>
</comment>
<organism evidence="3 4">
    <name type="scientific">Amycolatopsis ultiminotia</name>
    <dbReference type="NCBI Taxonomy" id="543629"/>
    <lineage>
        <taxon>Bacteria</taxon>
        <taxon>Bacillati</taxon>
        <taxon>Actinomycetota</taxon>
        <taxon>Actinomycetes</taxon>
        <taxon>Pseudonocardiales</taxon>
        <taxon>Pseudonocardiaceae</taxon>
        <taxon>Amycolatopsis</taxon>
    </lineage>
</organism>
<dbReference type="Proteomes" id="UP001500689">
    <property type="component" value="Unassembled WGS sequence"/>
</dbReference>
<protein>
    <submittedName>
        <fullName evidence="3">SRPBCC domain-containing protein</fullName>
    </submittedName>
</protein>
<sequence length="137" mass="15486">MADEAGKTARSGWEIGVSRTLPYPGSRLWEFLLGREGLEIWLGPGVELPRQRGAGYETANGTSGQIRSFHEGSRVRLTWRPKDWDHDSTVQLTVVDLGKRATVKIHQEWLADAAERTEARAYWQDVIERVEAALAER</sequence>
<evidence type="ECO:0000256" key="1">
    <source>
        <dbReference type="ARBA" id="ARBA00006817"/>
    </source>
</evidence>
<evidence type="ECO:0000259" key="2">
    <source>
        <dbReference type="Pfam" id="PF08327"/>
    </source>
</evidence>
<feature type="domain" description="Activator of Hsp90 ATPase homologue 1/2-like C-terminal" evidence="2">
    <location>
        <begin position="24"/>
        <end position="134"/>
    </location>
</feature>
<comment type="caution">
    <text evidence="3">The sequence shown here is derived from an EMBL/GenBank/DDBJ whole genome shotgun (WGS) entry which is preliminary data.</text>
</comment>
<keyword evidence="4" id="KW-1185">Reference proteome</keyword>
<dbReference type="Gene3D" id="3.30.530.20">
    <property type="match status" value="1"/>
</dbReference>
<evidence type="ECO:0000313" key="4">
    <source>
        <dbReference type="Proteomes" id="UP001500689"/>
    </source>
</evidence>